<dbReference type="InterPro" id="IPR035906">
    <property type="entry name" value="MetI-like_sf"/>
</dbReference>
<feature type="transmembrane region" description="Helical" evidence="11">
    <location>
        <begin position="51"/>
        <end position="76"/>
    </location>
</feature>
<dbReference type="GO" id="GO:0005886">
    <property type="term" value="C:plasma membrane"/>
    <property type="evidence" value="ECO:0007669"/>
    <property type="project" value="UniProtKB-SubCell"/>
</dbReference>
<dbReference type="GO" id="GO:0015098">
    <property type="term" value="F:molybdate ion transmembrane transporter activity"/>
    <property type="evidence" value="ECO:0007669"/>
    <property type="project" value="InterPro"/>
</dbReference>
<comment type="similarity">
    <text evidence="2">Belongs to the binding-protein-dependent transport system permease family. CysTW subfamily.</text>
</comment>
<dbReference type="GO" id="GO:0005524">
    <property type="term" value="F:ATP binding"/>
    <property type="evidence" value="ECO:0007669"/>
    <property type="project" value="UniProtKB-KW"/>
</dbReference>
<dbReference type="PROSITE" id="PS00211">
    <property type="entry name" value="ABC_TRANSPORTER_1"/>
    <property type="match status" value="1"/>
</dbReference>
<evidence type="ECO:0000256" key="1">
    <source>
        <dbReference type="ARBA" id="ARBA00004651"/>
    </source>
</evidence>
<keyword evidence="4" id="KW-1003">Cell membrane</keyword>
<organism evidence="14 15">
    <name type="scientific">Nanchangia anserum</name>
    <dbReference type="NCBI Taxonomy" id="2692125"/>
    <lineage>
        <taxon>Bacteria</taxon>
        <taxon>Bacillati</taxon>
        <taxon>Actinomycetota</taxon>
        <taxon>Actinomycetes</taxon>
        <taxon>Actinomycetales</taxon>
        <taxon>Actinomycetaceae</taxon>
        <taxon>Nanchangia</taxon>
    </lineage>
</organism>
<dbReference type="NCBIfam" id="TIGR02141">
    <property type="entry name" value="modB_ABC"/>
    <property type="match status" value="1"/>
</dbReference>
<dbReference type="SMART" id="SM00382">
    <property type="entry name" value="AAA"/>
    <property type="match status" value="1"/>
</dbReference>
<dbReference type="Proteomes" id="UP000627538">
    <property type="component" value="Unassembled WGS sequence"/>
</dbReference>
<comment type="subcellular location">
    <subcellularLocation>
        <location evidence="1 11">Cell membrane</location>
        <topology evidence="1 11">Multi-pass membrane protein</topology>
    </subcellularLocation>
</comment>
<sequence>MTTATKPPAAAYAPAAVALAFLLVPFLALAWRIDWPQLPALVAAPASRDALWLSVWTCTVSTLICLIFGVPLALILARSRTGAASHVVRVLVTVPMVLPPVVAGVALLITWGRRGLLGRHLEVWGIEIGFTTLAVILAQVFVALPFAVTSLEAALRARGFALEAAAARLGASPIRIAATITAPLAAPAIATAAALAFARCLGEFGATIAFAGSLQGVTRTLPLEIYLQRETDTDRALALAAVLIALAVVLVGGTQWASARWYRRLTEGGEPADERAGEAAEVPVRGGEAGPPVRVRAVVPERGVSIDVEFPAARTTAVIGPNGAGKSTLLHVAAGEVEGELRGRVAVLDQHPALFPHMSVLDNVAFARRVRGDAPEAARGRAEEELARLGIAHLRHRRPATLSGGQAQRVALARALVTDPVVALLDEPTAALDADAAADFRTLVARRLAGATVVFVTHDLADVAELDAHVVALREGELAWEGEWDDLAESADPIVRRQLTRYALSHAATRRCGPRPCR</sequence>
<accession>A0A8I0GFG5</accession>
<dbReference type="InterPro" id="IPR011867">
    <property type="entry name" value="ModB_ABC"/>
</dbReference>
<protein>
    <submittedName>
        <fullName evidence="14">Molybdate ABC transporter permease subunit</fullName>
    </submittedName>
</protein>
<name>A0A8I0GFG5_9ACTO</name>
<feature type="transmembrane region" description="Helical" evidence="11">
    <location>
        <begin position="236"/>
        <end position="257"/>
    </location>
</feature>
<dbReference type="NCBIfam" id="TIGR01581">
    <property type="entry name" value="Mo_ABC_porter"/>
    <property type="match status" value="1"/>
</dbReference>
<evidence type="ECO:0000259" key="13">
    <source>
        <dbReference type="PROSITE" id="PS50928"/>
    </source>
</evidence>
<dbReference type="InterPro" id="IPR003593">
    <property type="entry name" value="AAA+_ATPase"/>
</dbReference>
<dbReference type="GO" id="GO:0016887">
    <property type="term" value="F:ATP hydrolysis activity"/>
    <property type="evidence" value="ECO:0007669"/>
    <property type="project" value="InterPro"/>
</dbReference>
<dbReference type="Gene3D" id="3.40.50.300">
    <property type="entry name" value="P-loop containing nucleotide triphosphate hydrolases"/>
    <property type="match status" value="1"/>
</dbReference>
<keyword evidence="8" id="KW-0067">ATP-binding</keyword>
<dbReference type="InterPro" id="IPR000515">
    <property type="entry name" value="MetI-like"/>
</dbReference>
<feature type="domain" description="ABC transmembrane type-1" evidence="13">
    <location>
        <begin position="51"/>
        <end position="252"/>
    </location>
</feature>
<dbReference type="InterPro" id="IPR027417">
    <property type="entry name" value="P-loop_NTPase"/>
</dbReference>
<evidence type="ECO:0000256" key="6">
    <source>
        <dbReference type="ARBA" id="ARBA00022692"/>
    </source>
</evidence>
<evidence type="ECO:0000313" key="15">
    <source>
        <dbReference type="Proteomes" id="UP000627538"/>
    </source>
</evidence>
<dbReference type="InterPro" id="IPR017871">
    <property type="entry name" value="ABC_transporter-like_CS"/>
</dbReference>
<gene>
    <name evidence="14" type="primary">modB</name>
    <name evidence="14" type="ORF">H8R10_02270</name>
</gene>
<evidence type="ECO:0000256" key="5">
    <source>
        <dbReference type="ARBA" id="ARBA00022505"/>
    </source>
</evidence>
<feature type="transmembrane region" description="Helical" evidence="11">
    <location>
        <begin position="123"/>
        <end position="148"/>
    </location>
</feature>
<dbReference type="Pfam" id="PF00528">
    <property type="entry name" value="BPD_transp_1"/>
    <property type="match status" value="1"/>
</dbReference>
<keyword evidence="15" id="KW-1185">Reference proteome</keyword>
<comment type="caution">
    <text evidence="14">The sequence shown here is derived from an EMBL/GenBank/DDBJ whole genome shotgun (WGS) entry which is preliminary data.</text>
</comment>
<evidence type="ECO:0000313" key="14">
    <source>
        <dbReference type="EMBL" id="MBD3689059.1"/>
    </source>
</evidence>
<keyword evidence="7" id="KW-0547">Nucleotide-binding</keyword>
<dbReference type="Pfam" id="PF00005">
    <property type="entry name" value="ABC_tran"/>
    <property type="match status" value="1"/>
</dbReference>
<feature type="transmembrane region" description="Helical" evidence="11">
    <location>
        <begin position="88"/>
        <end position="111"/>
    </location>
</feature>
<dbReference type="PANTHER" id="PTHR30183">
    <property type="entry name" value="MOLYBDENUM TRANSPORT SYSTEM PERMEASE PROTEIN MODB"/>
    <property type="match status" value="1"/>
</dbReference>
<dbReference type="InterPro" id="IPR003439">
    <property type="entry name" value="ABC_transporter-like_ATP-bd"/>
</dbReference>
<proteinExistence type="inferred from homology"/>
<evidence type="ECO:0000256" key="4">
    <source>
        <dbReference type="ARBA" id="ARBA00022475"/>
    </source>
</evidence>
<reference evidence="14 15" key="1">
    <citation type="submission" date="2020-08" db="EMBL/GenBank/DDBJ databases">
        <title>Winkia gen. nov., sp. nov., isolated from faeces of the Anser albifrons in China.</title>
        <authorList>
            <person name="Liu Q."/>
        </authorList>
    </citation>
    <scope>NUCLEOTIDE SEQUENCE [LARGE SCALE GENOMIC DNA]</scope>
    <source>
        <strain evidence="14 15">C62</strain>
    </source>
</reference>
<dbReference type="RefSeq" id="WP_191071136.1">
    <property type="nucleotide sequence ID" value="NZ_CP060506.1"/>
</dbReference>
<feature type="transmembrane region" description="Helical" evidence="11">
    <location>
        <begin position="12"/>
        <end position="31"/>
    </location>
</feature>
<evidence type="ECO:0000259" key="12">
    <source>
        <dbReference type="PROSITE" id="PS50893"/>
    </source>
</evidence>
<evidence type="ECO:0000256" key="7">
    <source>
        <dbReference type="ARBA" id="ARBA00022741"/>
    </source>
</evidence>
<dbReference type="PROSITE" id="PS50893">
    <property type="entry name" value="ABC_TRANSPORTER_2"/>
    <property type="match status" value="1"/>
</dbReference>
<dbReference type="PROSITE" id="PS50928">
    <property type="entry name" value="ABC_TM1"/>
    <property type="match status" value="1"/>
</dbReference>
<keyword evidence="6 11" id="KW-0812">Transmembrane</keyword>
<dbReference type="Gene3D" id="1.10.3720.10">
    <property type="entry name" value="MetI-like"/>
    <property type="match status" value="1"/>
</dbReference>
<keyword evidence="10 11" id="KW-0472">Membrane</keyword>
<keyword evidence="3 11" id="KW-0813">Transport</keyword>
<keyword evidence="5" id="KW-0500">Molybdenum</keyword>
<evidence type="ECO:0000256" key="10">
    <source>
        <dbReference type="ARBA" id="ARBA00023136"/>
    </source>
</evidence>
<evidence type="ECO:0000256" key="9">
    <source>
        <dbReference type="ARBA" id="ARBA00022989"/>
    </source>
</evidence>
<dbReference type="SUPFAM" id="SSF161098">
    <property type="entry name" value="MetI-like"/>
    <property type="match status" value="1"/>
</dbReference>
<dbReference type="CDD" id="cd06261">
    <property type="entry name" value="TM_PBP2"/>
    <property type="match status" value="1"/>
</dbReference>
<dbReference type="SUPFAM" id="SSF52540">
    <property type="entry name" value="P-loop containing nucleoside triphosphate hydrolases"/>
    <property type="match status" value="1"/>
</dbReference>
<keyword evidence="9 11" id="KW-1133">Transmembrane helix</keyword>
<evidence type="ECO:0000256" key="8">
    <source>
        <dbReference type="ARBA" id="ARBA00022840"/>
    </source>
</evidence>
<dbReference type="InterPro" id="IPR006469">
    <property type="entry name" value="NifC_ABC_porter"/>
</dbReference>
<evidence type="ECO:0000256" key="2">
    <source>
        <dbReference type="ARBA" id="ARBA00007069"/>
    </source>
</evidence>
<evidence type="ECO:0000256" key="11">
    <source>
        <dbReference type="RuleBase" id="RU363032"/>
    </source>
</evidence>
<dbReference type="AlphaFoldDB" id="A0A8I0GFG5"/>
<evidence type="ECO:0000256" key="3">
    <source>
        <dbReference type="ARBA" id="ARBA00022448"/>
    </source>
</evidence>
<dbReference type="PANTHER" id="PTHR30183:SF3">
    <property type="entry name" value="MOLYBDENUM TRANSPORT SYSTEM PERMEASE PROTEIN MODB"/>
    <property type="match status" value="1"/>
</dbReference>
<feature type="domain" description="ABC transporter" evidence="12">
    <location>
        <begin position="284"/>
        <end position="500"/>
    </location>
</feature>
<dbReference type="EMBL" id="JACRUO010000001">
    <property type="protein sequence ID" value="MBD3689059.1"/>
    <property type="molecule type" value="Genomic_DNA"/>
</dbReference>